<gene>
    <name evidence="4" type="ORF">ADEAN_000137500</name>
</gene>
<dbReference type="EMBL" id="LR877146">
    <property type="protein sequence ID" value="CAD2213931.1"/>
    <property type="molecule type" value="Genomic_DNA"/>
</dbReference>
<feature type="domain" description="RING-type" evidence="3">
    <location>
        <begin position="686"/>
        <end position="750"/>
    </location>
</feature>
<dbReference type="AlphaFoldDB" id="A0A7G2C428"/>
<dbReference type="InterPro" id="IPR001841">
    <property type="entry name" value="Znf_RING"/>
</dbReference>
<keyword evidence="1" id="KW-0862">Zinc</keyword>
<accession>A0A7G2C428</accession>
<keyword evidence="5" id="KW-1185">Reference proteome</keyword>
<evidence type="ECO:0000313" key="5">
    <source>
        <dbReference type="Proteomes" id="UP000515908"/>
    </source>
</evidence>
<feature type="region of interest" description="Disordered" evidence="2">
    <location>
        <begin position="286"/>
        <end position="326"/>
    </location>
</feature>
<evidence type="ECO:0000259" key="3">
    <source>
        <dbReference type="PROSITE" id="PS50089"/>
    </source>
</evidence>
<dbReference type="PROSITE" id="PS50089">
    <property type="entry name" value="ZF_RING_2"/>
    <property type="match status" value="1"/>
</dbReference>
<evidence type="ECO:0000256" key="2">
    <source>
        <dbReference type="SAM" id="MobiDB-lite"/>
    </source>
</evidence>
<keyword evidence="1" id="KW-0863">Zinc-finger</keyword>
<feature type="compositionally biased region" description="Basic and acidic residues" evidence="2">
    <location>
        <begin position="303"/>
        <end position="313"/>
    </location>
</feature>
<dbReference type="Gene3D" id="3.30.40.10">
    <property type="entry name" value="Zinc/RING finger domain, C3HC4 (zinc finger)"/>
    <property type="match status" value="1"/>
</dbReference>
<dbReference type="Proteomes" id="UP000515908">
    <property type="component" value="Chromosome 02"/>
</dbReference>
<organism evidence="4 5">
    <name type="scientific">Angomonas deanei</name>
    <dbReference type="NCBI Taxonomy" id="59799"/>
    <lineage>
        <taxon>Eukaryota</taxon>
        <taxon>Discoba</taxon>
        <taxon>Euglenozoa</taxon>
        <taxon>Kinetoplastea</taxon>
        <taxon>Metakinetoplastina</taxon>
        <taxon>Trypanosomatida</taxon>
        <taxon>Trypanosomatidae</taxon>
        <taxon>Strigomonadinae</taxon>
        <taxon>Angomonas</taxon>
    </lineage>
</organism>
<keyword evidence="1" id="KW-0479">Metal-binding</keyword>
<dbReference type="InterPro" id="IPR013083">
    <property type="entry name" value="Znf_RING/FYVE/PHD"/>
</dbReference>
<proteinExistence type="predicted"/>
<dbReference type="Pfam" id="PF17123">
    <property type="entry name" value="zf-RING_11"/>
    <property type="match status" value="1"/>
</dbReference>
<name>A0A7G2C428_9TRYP</name>
<evidence type="ECO:0000256" key="1">
    <source>
        <dbReference type="PROSITE-ProRule" id="PRU00175"/>
    </source>
</evidence>
<evidence type="ECO:0000313" key="4">
    <source>
        <dbReference type="EMBL" id="CAD2213931.1"/>
    </source>
</evidence>
<dbReference type="VEuPathDB" id="TriTrypDB:ADEAN_000137500"/>
<dbReference type="SUPFAM" id="SSF57850">
    <property type="entry name" value="RING/U-box"/>
    <property type="match status" value="1"/>
</dbReference>
<dbReference type="SMART" id="SM00184">
    <property type="entry name" value="RING"/>
    <property type="match status" value="1"/>
</dbReference>
<reference evidence="4 5" key="1">
    <citation type="submission" date="2020-08" db="EMBL/GenBank/DDBJ databases">
        <authorList>
            <person name="Newling K."/>
            <person name="Davey J."/>
            <person name="Forrester S."/>
        </authorList>
    </citation>
    <scope>NUCLEOTIDE SEQUENCE [LARGE SCALE GENOMIC DNA]</scope>
    <source>
        <strain evidence="5">Crithidia deanei Carvalho (ATCC PRA-265)</strain>
    </source>
</reference>
<sequence length="825" mass="93034">MSTNIFGYFADRVNAVPFDGEILYPLMSVMVKVSKLPETGDGAESSEPVDSDGDSDVSWFSAEEFPEPPSDDNEETVDSVIHHITSREREMVSNIETLESTVTGWYKHKRDTFVNTLFAVATKLVQFHARTFYYFRVMSFPIVTVRRKLRSLRLEDEDWTEMGDNAESIKEHNLKNMLKVMGELRERVNDCYNGILNNAFQFFAIEYMTSGAAMGVAKTDVLCALLTHGISRHVNRIIEFPMQPRCGREEFRISSEQQAKQFEEKVQRESGNLLTVFFPVVEKDEDSHGSVFSTPSEEDDNAQEEHGTKKEETSPATFAEEEEGNEENMLSSVLKDFTEYLECKTPSDSALMQRVRAIILQQEKHLREENKDYSIVLKKSAESLLYPTTFPEDRTDFLGGHIRVAPFCCSTEVDHILGALAVPTAMDVMDPTHYVNLNEALNNASDSTVTPAEREALYEQCTELHLPADDDPCKEMITIVVKDACLRVALTNPLMFETVTGYQCDCCCRSDVQVAFQSVLYSDVRNKQQLFIEGCAGYDVCLTCVVFLYKEYVKHLVAAVSTLRGSRQPFRGLDCRRPLQWLWSLEVTEGEEDGVWHVEAVVGLAMYSTLPAMWTVPAEQLAGLEDELAATRDAEAPEYITVTQRVEECLPHPPADWRQRCAIERTAAVSVGKEETCFECEDNERCAICLGNMRDEKEIPLRTLCGHWFHMACIDDVRFSANAVPANTDDDNGDEEDGALQTGGCCPLCRRKNYLPKQHCKEAFTTDNLYRMQLTVNPGSGVTSVDVAVGVLLSRDGIYHNPSNIGALQVMRVMPGFLYRSEWTS</sequence>
<dbReference type="GO" id="GO:0008270">
    <property type="term" value="F:zinc ion binding"/>
    <property type="evidence" value="ECO:0007669"/>
    <property type="project" value="UniProtKB-KW"/>
</dbReference>
<protein>
    <submittedName>
        <fullName evidence="4">RING-like zinc finger containing protein, putative</fullName>
    </submittedName>
</protein>